<proteinExistence type="predicted"/>
<dbReference type="VEuPathDB" id="VectorBase:AMIN014802"/>
<dbReference type="EnsemblMetazoa" id="AMIN014802-RA">
    <property type="protein sequence ID" value="AMIN014802-PA"/>
    <property type="gene ID" value="AMIN014802"/>
</dbReference>
<reference evidence="2" key="2">
    <citation type="submission" date="2020-05" db="UniProtKB">
        <authorList>
            <consortium name="EnsemblMetazoa"/>
        </authorList>
    </citation>
    <scope>IDENTIFICATION</scope>
    <source>
        <strain evidence="2">MINIMUS1</strain>
    </source>
</reference>
<evidence type="ECO:0000313" key="3">
    <source>
        <dbReference type="Proteomes" id="UP000075920"/>
    </source>
</evidence>
<protein>
    <submittedName>
        <fullName evidence="2">Uncharacterized protein</fullName>
    </submittedName>
</protein>
<keyword evidence="3" id="KW-1185">Reference proteome</keyword>
<dbReference type="AlphaFoldDB" id="A0A182WQ76"/>
<name>A0A182WQ76_9DIPT</name>
<accession>A0A182WQ76</accession>
<feature type="region of interest" description="Disordered" evidence="1">
    <location>
        <begin position="13"/>
        <end position="46"/>
    </location>
</feature>
<feature type="compositionally biased region" description="Basic and acidic residues" evidence="1">
    <location>
        <begin position="33"/>
        <end position="46"/>
    </location>
</feature>
<reference evidence="3" key="1">
    <citation type="submission" date="2013-03" db="EMBL/GenBank/DDBJ databases">
        <title>The Genome Sequence of Anopheles minimus MINIMUS1.</title>
        <authorList>
            <consortium name="The Broad Institute Genomics Platform"/>
            <person name="Neafsey D.E."/>
            <person name="Walton C."/>
            <person name="Walker B."/>
            <person name="Young S.K."/>
            <person name="Zeng Q."/>
            <person name="Gargeya S."/>
            <person name="Fitzgerald M."/>
            <person name="Haas B."/>
            <person name="Abouelleil A."/>
            <person name="Allen A.W."/>
            <person name="Alvarado L."/>
            <person name="Arachchi H.M."/>
            <person name="Berlin A.M."/>
            <person name="Chapman S.B."/>
            <person name="Gainer-Dewar J."/>
            <person name="Goldberg J."/>
            <person name="Griggs A."/>
            <person name="Gujja S."/>
            <person name="Hansen M."/>
            <person name="Howarth C."/>
            <person name="Imamovic A."/>
            <person name="Ireland A."/>
            <person name="Larimer J."/>
            <person name="McCowan C."/>
            <person name="Murphy C."/>
            <person name="Pearson M."/>
            <person name="Poon T.W."/>
            <person name="Priest M."/>
            <person name="Roberts A."/>
            <person name="Saif S."/>
            <person name="Shea T."/>
            <person name="Sisk P."/>
            <person name="Sykes S."/>
            <person name="Wortman J."/>
            <person name="Nusbaum C."/>
            <person name="Birren B."/>
        </authorList>
    </citation>
    <scope>NUCLEOTIDE SEQUENCE [LARGE SCALE GENOMIC DNA]</scope>
    <source>
        <strain evidence="3">MINIMUS1</strain>
    </source>
</reference>
<evidence type="ECO:0000256" key="1">
    <source>
        <dbReference type="SAM" id="MobiDB-lite"/>
    </source>
</evidence>
<organism evidence="2 3">
    <name type="scientific">Anopheles minimus</name>
    <dbReference type="NCBI Taxonomy" id="112268"/>
    <lineage>
        <taxon>Eukaryota</taxon>
        <taxon>Metazoa</taxon>
        <taxon>Ecdysozoa</taxon>
        <taxon>Arthropoda</taxon>
        <taxon>Hexapoda</taxon>
        <taxon>Insecta</taxon>
        <taxon>Pterygota</taxon>
        <taxon>Neoptera</taxon>
        <taxon>Endopterygota</taxon>
        <taxon>Diptera</taxon>
        <taxon>Nematocera</taxon>
        <taxon>Culicoidea</taxon>
        <taxon>Culicidae</taxon>
        <taxon>Anophelinae</taxon>
        <taxon>Anopheles</taxon>
    </lineage>
</organism>
<sequence length="95" mass="11062">MWLLPMSQLYRYKPHSGHRKAGSRTNVRPSIRPSERPQRNSTRDVSDPVLQSAFTIFRSVAPLIADRPEVEPFSSERPRNYALLHPALTQRAFRY</sequence>
<feature type="compositionally biased region" description="Basic residues" evidence="1">
    <location>
        <begin position="13"/>
        <end position="22"/>
    </location>
</feature>
<dbReference type="Proteomes" id="UP000075920">
    <property type="component" value="Unassembled WGS sequence"/>
</dbReference>
<evidence type="ECO:0000313" key="2">
    <source>
        <dbReference type="EnsemblMetazoa" id="AMIN014802-PA"/>
    </source>
</evidence>